<dbReference type="GO" id="GO:0008983">
    <property type="term" value="F:protein-glutamate O-methyltransferase activity"/>
    <property type="evidence" value="ECO:0007669"/>
    <property type="project" value="UniProtKB-EC"/>
</dbReference>
<evidence type="ECO:0000256" key="6">
    <source>
        <dbReference type="SAM" id="MobiDB-lite"/>
    </source>
</evidence>
<dbReference type="InterPro" id="IPR036804">
    <property type="entry name" value="CheR_N_sf"/>
</dbReference>
<dbReference type="InterPro" id="IPR022641">
    <property type="entry name" value="CheR_N"/>
</dbReference>
<dbReference type="InterPro" id="IPR013767">
    <property type="entry name" value="PAS_fold"/>
</dbReference>
<dbReference type="InterPro" id="IPR035965">
    <property type="entry name" value="PAS-like_dom_sf"/>
</dbReference>
<evidence type="ECO:0000256" key="5">
    <source>
        <dbReference type="ARBA" id="ARBA00022691"/>
    </source>
</evidence>
<sequence>MNPEFEALLNYIKRNRGFDFTGYKRSSLERRVQKRMQEIEVDGYNNYIDYLEVHPQEFVCLFNTILINVTSFFRDLSVWEYVAAEVIPQIISCKELPEPIRIWSAGCASGQEAYTLAIILAEAIGVEQFRSRVKIYATDVDEEALNQGRYATYNEREVTDLSAELLERYFERYENLYIFRKDLRRSVIFGRHDLVQDAPISRIDLLICRNALMYFNAEAQAKILSRFHFALNDSGYLLLGKAEMLLSHSMSFSAVDLKCRVFTKVATVNTRDRLLLMNPNNNDENTNYLTSYGRLRNAAFDITPLAQLILDLDGVLVLANERARTLFSLSYRDIGRLLQDLELSYRPLDLRQCINQVYSDRRLNTYKDVEWTTGEDTQYFDVQVVPLLDINGVMLGVSITFNDVTRAKHLQEELEHSNQELEMAHEELQTTNEELETTNEVLQTTNEELETTNEELETTNEELQSSNEELETTNEELQSTNEELETMNEELHSSNEELQTINEKLRLRSEELNSVNAFLASILTSFRCGVVVLDRHFLVQVWSDKAEDLWGLRPLEVQGQHFLNLDIGLPIEQIRQPIRTCLAAESEYVEIILDAVNRRGKLIQCKVTCTPLLERTKEIRGVILLMEEQASE</sequence>
<reference evidence="8 9" key="1">
    <citation type="journal article" date="2019" name="Front. Microbiol.">
        <title>Genomic Features for Desiccation Tolerance and Sugar Biosynthesis in the Extremophile Gloeocapsopsis sp. UTEX B3054.</title>
        <authorList>
            <person name="Urrejola C."/>
            <person name="Alcorta J."/>
            <person name="Salas L."/>
            <person name="Vasquez M."/>
            <person name="Polz M.F."/>
            <person name="Vicuna R."/>
            <person name="Diez B."/>
        </authorList>
    </citation>
    <scope>NUCLEOTIDE SEQUENCE [LARGE SCALE GENOMIC DNA]</scope>
    <source>
        <strain evidence="8 9">1H9</strain>
    </source>
</reference>
<proteinExistence type="predicted"/>
<dbReference type="PRINTS" id="PR00996">
    <property type="entry name" value="CHERMTFRASE"/>
</dbReference>
<dbReference type="Pfam" id="PF03705">
    <property type="entry name" value="CheR_N"/>
    <property type="match status" value="1"/>
</dbReference>
<dbReference type="CDD" id="cd02440">
    <property type="entry name" value="AdoMet_MTases"/>
    <property type="match status" value="1"/>
</dbReference>
<gene>
    <name evidence="8" type="ORF">BWI75_14045</name>
</gene>
<evidence type="ECO:0000313" key="8">
    <source>
        <dbReference type="EMBL" id="MUL37420.1"/>
    </source>
</evidence>
<dbReference type="PANTHER" id="PTHR24422">
    <property type="entry name" value="CHEMOTAXIS PROTEIN METHYLTRANSFERASE"/>
    <property type="match status" value="1"/>
</dbReference>
<dbReference type="InterPro" id="IPR022642">
    <property type="entry name" value="CheR_C"/>
</dbReference>
<dbReference type="OrthoDB" id="9799157at2"/>
<dbReference type="PROSITE" id="PS50123">
    <property type="entry name" value="CHER"/>
    <property type="match status" value="1"/>
</dbReference>
<keyword evidence="3" id="KW-0489">Methyltransferase</keyword>
<dbReference type="Proteomes" id="UP000441797">
    <property type="component" value="Unassembled WGS sequence"/>
</dbReference>
<feature type="region of interest" description="Disordered" evidence="6">
    <location>
        <begin position="446"/>
        <end position="496"/>
    </location>
</feature>
<dbReference type="GO" id="GO:0006355">
    <property type="term" value="P:regulation of DNA-templated transcription"/>
    <property type="evidence" value="ECO:0007669"/>
    <property type="project" value="InterPro"/>
</dbReference>
<dbReference type="RefSeq" id="WP_105221279.1">
    <property type="nucleotide sequence ID" value="NZ_CAWNSU010000084.1"/>
</dbReference>
<dbReference type="InterPro" id="IPR000014">
    <property type="entry name" value="PAS"/>
</dbReference>
<accession>A0A6N8FWB7</accession>
<dbReference type="InterPro" id="IPR050903">
    <property type="entry name" value="Bact_Chemotaxis_MeTrfase"/>
</dbReference>
<dbReference type="NCBIfam" id="TIGR00229">
    <property type="entry name" value="sensory_box"/>
    <property type="match status" value="1"/>
</dbReference>
<dbReference type="SMART" id="SM00138">
    <property type="entry name" value="MeTrc"/>
    <property type="match status" value="1"/>
</dbReference>
<dbReference type="InterPro" id="IPR029063">
    <property type="entry name" value="SAM-dependent_MTases_sf"/>
</dbReference>
<dbReference type="SUPFAM" id="SSF53335">
    <property type="entry name" value="S-adenosyl-L-methionine-dependent methyltransferases"/>
    <property type="match status" value="1"/>
</dbReference>
<feature type="domain" description="CheR-type methyltransferase" evidence="7">
    <location>
        <begin position="1"/>
        <end position="245"/>
    </location>
</feature>
<name>A0A6N8FWB7_9CHRO</name>
<organism evidence="8 9">
    <name type="scientific">Gloeocapsopsis dulcis AAB1 = 1H9</name>
    <dbReference type="NCBI Taxonomy" id="1433147"/>
    <lineage>
        <taxon>Bacteria</taxon>
        <taxon>Bacillati</taxon>
        <taxon>Cyanobacteriota</taxon>
        <taxon>Cyanophyceae</taxon>
        <taxon>Oscillatoriophycideae</taxon>
        <taxon>Chroococcales</taxon>
        <taxon>Chroococcaceae</taxon>
        <taxon>Gloeocapsopsis</taxon>
        <taxon>Gloeocapsopsis dulcis</taxon>
    </lineage>
</organism>
<dbReference type="SUPFAM" id="SSF57997">
    <property type="entry name" value="Tropomyosin"/>
    <property type="match status" value="1"/>
</dbReference>
<dbReference type="InterPro" id="IPR000780">
    <property type="entry name" value="CheR_MeTrfase"/>
</dbReference>
<evidence type="ECO:0000256" key="3">
    <source>
        <dbReference type="ARBA" id="ARBA00022603"/>
    </source>
</evidence>
<evidence type="ECO:0000256" key="2">
    <source>
        <dbReference type="ARBA" id="ARBA00012534"/>
    </source>
</evidence>
<dbReference type="Gene3D" id="3.40.50.150">
    <property type="entry name" value="Vaccinia Virus protein VP39"/>
    <property type="match status" value="1"/>
</dbReference>
<keyword evidence="5" id="KW-0949">S-adenosyl-L-methionine</keyword>
<feature type="compositionally biased region" description="Acidic residues" evidence="6">
    <location>
        <begin position="447"/>
        <end position="460"/>
    </location>
</feature>
<keyword evidence="4" id="KW-0808">Transferase</keyword>
<dbReference type="SUPFAM" id="SSF47757">
    <property type="entry name" value="Chemotaxis receptor methyltransferase CheR, N-terminal domain"/>
    <property type="match status" value="1"/>
</dbReference>
<dbReference type="EC" id="2.1.1.80" evidence="2"/>
<dbReference type="Gene3D" id="1.10.287.620">
    <property type="entry name" value="Helix Hairpins"/>
    <property type="match status" value="1"/>
</dbReference>
<comment type="caution">
    <text evidence="8">The sequence shown here is derived from an EMBL/GenBank/DDBJ whole genome shotgun (WGS) entry which is preliminary data.</text>
</comment>
<evidence type="ECO:0000256" key="1">
    <source>
        <dbReference type="ARBA" id="ARBA00001541"/>
    </source>
</evidence>
<comment type="catalytic activity">
    <reaction evidence="1">
        <text>L-glutamyl-[protein] + S-adenosyl-L-methionine = [protein]-L-glutamate 5-O-methyl ester + S-adenosyl-L-homocysteine</text>
        <dbReference type="Rhea" id="RHEA:24452"/>
        <dbReference type="Rhea" id="RHEA-COMP:10208"/>
        <dbReference type="Rhea" id="RHEA-COMP:10311"/>
        <dbReference type="ChEBI" id="CHEBI:29973"/>
        <dbReference type="ChEBI" id="CHEBI:57856"/>
        <dbReference type="ChEBI" id="CHEBI:59789"/>
        <dbReference type="ChEBI" id="CHEBI:82795"/>
        <dbReference type="EC" id="2.1.1.80"/>
    </reaction>
</comment>
<evidence type="ECO:0000313" key="9">
    <source>
        <dbReference type="Proteomes" id="UP000441797"/>
    </source>
</evidence>
<dbReference type="AlphaFoldDB" id="A0A6N8FWB7"/>
<dbReference type="PANTHER" id="PTHR24422:SF10">
    <property type="entry name" value="CHEMOTAXIS PROTEIN METHYLTRANSFERASE 2"/>
    <property type="match status" value="1"/>
</dbReference>
<dbReference type="GO" id="GO:0032259">
    <property type="term" value="P:methylation"/>
    <property type="evidence" value="ECO:0007669"/>
    <property type="project" value="UniProtKB-KW"/>
</dbReference>
<dbReference type="Gene3D" id="1.10.155.10">
    <property type="entry name" value="Chemotaxis receptor methyltransferase CheR, N-terminal domain"/>
    <property type="match status" value="1"/>
</dbReference>
<evidence type="ECO:0000256" key="4">
    <source>
        <dbReference type="ARBA" id="ARBA00022679"/>
    </source>
</evidence>
<dbReference type="Pfam" id="PF00989">
    <property type="entry name" value="PAS"/>
    <property type="match status" value="1"/>
</dbReference>
<dbReference type="Gene3D" id="3.30.450.20">
    <property type="entry name" value="PAS domain"/>
    <property type="match status" value="2"/>
</dbReference>
<dbReference type="Pfam" id="PF13596">
    <property type="entry name" value="PAS_10"/>
    <property type="match status" value="1"/>
</dbReference>
<keyword evidence="9" id="KW-1185">Reference proteome</keyword>
<dbReference type="Pfam" id="PF01739">
    <property type="entry name" value="CheR"/>
    <property type="match status" value="1"/>
</dbReference>
<dbReference type="CDD" id="cd00130">
    <property type="entry name" value="PAS"/>
    <property type="match status" value="2"/>
</dbReference>
<protein>
    <recommendedName>
        <fullName evidence="2">protein-glutamate O-methyltransferase</fullName>
        <ecNumber evidence="2">2.1.1.80</ecNumber>
    </recommendedName>
</protein>
<dbReference type="SUPFAM" id="SSF55785">
    <property type="entry name" value="PYP-like sensor domain (PAS domain)"/>
    <property type="match status" value="2"/>
</dbReference>
<evidence type="ECO:0000259" key="7">
    <source>
        <dbReference type="PROSITE" id="PS50123"/>
    </source>
</evidence>
<dbReference type="EMBL" id="NAPY01000021">
    <property type="protein sequence ID" value="MUL37420.1"/>
    <property type="molecule type" value="Genomic_DNA"/>
</dbReference>
<dbReference type="SMART" id="SM00091">
    <property type="entry name" value="PAS"/>
    <property type="match status" value="2"/>
</dbReference>